<sequence length="85" mass="9967">MLPLWRPGFQKLYLRQETMCVRIQRVLLLQAVLLIWDRRDKRDCQAHEAQVMNKGFSSTEPSHGSRCSMPSVVSRKVKTRCIFFG</sequence>
<comment type="caution">
    <text evidence="1">The sequence shown here is derived from an EMBL/GenBank/DDBJ whole genome shotgun (WGS) entry which is preliminary data.</text>
</comment>
<dbReference type="Proteomes" id="UP000743370">
    <property type="component" value="Unassembled WGS sequence"/>
</dbReference>
<organism evidence="1 2">
    <name type="scientific">Phaseolus angularis</name>
    <name type="common">Azuki bean</name>
    <name type="synonym">Vigna angularis</name>
    <dbReference type="NCBI Taxonomy" id="3914"/>
    <lineage>
        <taxon>Eukaryota</taxon>
        <taxon>Viridiplantae</taxon>
        <taxon>Streptophyta</taxon>
        <taxon>Embryophyta</taxon>
        <taxon>Tracheophyta</taxon>
        <taxon>Spermatophyta</taxon>
        <taxon>Magnoliopsida</taxon>
        <taxon>eudicotyledons</taxon>
        <taxon>Gunneridae</taxon>
        <taxon>Pentapetalae</taxon>
        <taxon>rosids</taxon>
        <taxon>fabids</taxon>
        <taxon>Fabales</taxon>
        <taxon>Fabaceae</taxon>
        <taxon>Papilionoideae</taxon>
        <taxon>50 kb inversion clade</taxon>
        <taxon>NPAAA clade</taxon>
        <taxon>indigoferoid/millettioid clade</taxon>
        <taxon>Phaseoleae</taxon>
        <taxon>Vigna</taxon>
    </lineage>
</organism>
<gene>
    <name evidence="1" type="ORF">HKW66_Vig0139210</name>
</gene>
<dbReference type="EMBL" id="JABFOF010000005">
    <property type="protein sequence ID" value="KAG2397843.1"/>
    <property type="molecule type" value="Genomic_DNA"/>
</dbReference>
<accession>A0A8T0KHE9</accession>
<proteinExistence type="predicted"/>
<evidence type="ECO:0000313" key="2">
    <source>
        <dbReference type="Proteomes" id="UP000743370"/>
    </source>
</evidence>
<reference evidence="1 2" key="1">
    <citation type="submission" date="2020-05" db="EMBL/GenBank/DDBJ databases">
        <title>Vigna angularis (adzuki bean) Var. LongXiaoDou No. 4 denovo assembly.</title>
        <authorList>
            <person name="Xiang H."/>
        </authorList>
    </citation>
    <scope>NUCLEOTIDE SEQUENCE [LARGE SCALE GENOMIC DNA]</scope>
    <source>
        <tissue evidence="1">Leaf</tissue>
    </source>
</reference>
<name>A0A8T0KHE9_PHAAN</name>
<dbReference type="AlphaFoldDB" id="A0A8T0KHE9"/>
<evidence type="ECO:0000313" key="1">
    <source>
        <dbReference type="EMBL" id="KAG2397843.1"/>
    </source>
</evidence>
<protein>
    <submittedName>
        <fullName evidence="1">Uncharacterized protein</fullName>
    </submittedName>
</protein>